<organism evidence="1">
    <name type="scientific">Anguilla anguilla</name>
    <name type="common">European freshwater eel</name>
    <name type="synonym">Muraena anguilla</name>
    <dbReference type="NCBI Taxonomy" id="7936"/>
    <lineage>
        <taxon>Eukaryota</taxon>
        <taxon>Metazoa</taxon>
        <taxon>Chordata</taxon>
        <taxon>Craniata</taxon>
        <taxon>Vertebrata</taxon>
        <taxon>Euteleostomi</taxon>
        <taxon>Actinopterygii</taxon>
        <taxon>Neopterygii</taxon>
        <taxon>Teleostei</taxon>
        <taxon>Anguilliformes</taxon>
        <taxon>Anguillidae</taxon>
        <taxon>Anguilla</taxon>
    </lineage>
</organism>
<accession>A0A0E9VTZ7</accession>
<proteinExistence type="predicted"/>
<evidence type="ECO:0000313" key="1">
    <source>
        <dbReference type="EMBL" id="JAH81512.1"/>
    </source>
</evidence>
<reference evidence="1" key="1">
    <citation type="submission" date="2014-11" db="EMBL/GenBank/DDBJ databases">
        <authorList>
            <person name="Amaro Gonzalez C."/>
        </authorList>
    </citation>
    <scope>NUCLEOTIDE SEQUENCE</scope>
</reference>
<dbReference type="AlphaFoldDB" id="A0A0E9VTZ7"/>
<name>A0A0E9VTZ7_ANGAN</name>
<protein>
    <submittedName>
        <fullName evidence="1">Uncharacterized protein</fullName>
    </submittedName>
</protein>
<dbReference type="EMBL" id="GBXM01027065">
    <property type="protein sequence ID" value="JAH81512.1"/>
    <property type="molecule type" value="Transcribed_RNA"/>
</dbReference>
<sequence length="30" mass="3258">MISPVKLLVHLIDCEQDKMLNANGGFGGTR</sequence>
<reference evidence="1" key="2">
    <citation type="journal article" date="2015" name="Fish Shellfish Immunol.">
        <title>Early steps in the European eel (Anguilla anguilla)-Vibrio vulnificus interaction in the gills: Role of the RtxA13 toxin.</title>
        <authorList>
            <person name="Callol A."/>
            <person name="Pajuelo D."/>
            <person name="Ebbesson L."/>
            <person name="Teles M."/>
            <person name="MacKenzie S."/>
            <person name="Amaro C."/>
        </authorList>
    </citation>
    <scope>NUCLEOTIDE SEQUENCE</scope>
</reference>